<feature type="coiled-coil region" evidence="8">
    <location>
        <begin position="128"/>
        <end position="202"/>
    </location>
</feature>
<name>A0A8I3X601_CALJA</name>
<feature type="region of interest" description="Disordered" evidence="9">
    <location>
        <begin position="775"/>
        <end position="816"/>
    </location>
</feature>
<dbReference type="Proteomes" id="UP000008225">
    <property type="component" value="Chromosome 7"/>
</dbReference>
<feature type="coiled-coil region" evidence="8">
    <location>
        <begin position="2295"/>
        <end position="2322"/>
    </location>
</feature>
<reference evidence="11 12" key="1">
    <citation type="submission" date="2009-03" db="EMBL/GenBank/DDBJ databases">
        <authorList>
            <person name="Warren W."/>
            <person name="Ye L."/>
            <person name="Minx P."/>
            <person name="Worley K."/>
            <person name="Gibbs R."/>
            <person name="Wilson R.K."/>
        </authorList>
    </citation>
    <scope>NUCLEOTIDE SEQUENCE [LARGE SCALE GENOMIC DNA]</scope>
</reference>
<evidence type="ECO:0000256" key="2">
    <source>
        <dbReference type="ARBA" id="ARBA00004555"/>
    </source>
</evidence>
<feature type="region of interest" description="Disordered" evidence="9">
    <location>
        <begin position="1392"/>
        <end position="1418"/>
    </location>
</feature>
<accession>A0A8I3X601</accession>
<evidence type="ECO:0000256" key="9">
    <source>
        <dbReference type="SAM" id="MobiDB-lite"/>
    </source>
</evidence>
<evidence type="ECO:0000256" key="5">
    <source>
        <dbReference type="ARBA" id="ARBA00023034"/>
    </source>
</evidence>
<dbReference type="GeneTree" id="ENSGT00950000183190"/>
<feature type="coiled-coil region" evidence="8">
    <location>
        <begin position="1080"/>
        <end position="1121"/>
    </location>
</feature>
<dbReference type="InterPro" id="IPR010630">
    <property type="entry name" value="Olduvai_dom"/>
</dbReference>
<dbReference type="Pfam" id="PF06758">
    <property type="entry name" value="Olduvai"/>
    <property type="match status" value="1"/>
</dbReference>
<dbReference type="GO" id="GO:1903358">
    <property type="term" value="P:regulation of Golgi organization"/>
    <property type="evidence" value="ECO:0007669"/>
    <property type="project" value="TreeGrafter"/>
</dbReference>
<dbReference type="PROSITE" id="PS51316">
    <property type="entry name" value="ODV"/>
    <property type="match status" value="1"/>
</dbReference>
<feature type="region of interest" description="Disordered" evidence="9">
    <location>
        <begin position="2144"/>
        <end position="2219"/>
    </location>
</feature>
<feature type="coiled-coil region" evidence="8">
    <location>
        <begin position="628"/>
        <end position="662"/>
    </location>
</feature>
<reference evidence="11" key="3">
    <citation type="submission" date="2025-09" db="UniProtKB">
        <authorList>
            <consortium name="Ensembl"/>
        </authorList>
    </citation>
    <scope>IDENTIFICATION</scope>
</reference>
<reference evidence="11" key="2">
    <citation type="submission" date="2025-08" db="UniProtKB">
        <authorList>
            <consortium name="Ensembl"/>
        </authorList>
    </citation>
    <scope>IDENTIFICATION</scope>
</reference>
<proteinExistence type="predicted"/>
<keyword evidence="5" id="KW-0333">Golgi apparatus</keyword>
<feature type="coiled-coil region" evidence="8">
    <location>
        <begin position="435"/>
        <end position="504"/>
    </location>
</feature>
<dbReference type="InterPro" id="IPR056273">
    <property type="entry name" value="CDK5RAP2_MYOME_CC"/>
</dbReference>
<sequence>MEQAWTRDYFAEDDGEMVPRTSHTAAFLSGTKDRGPPAQSPIWRSGEKLPFMQTHSLRAFEKPPQVQTQALRDFEKHLNDLKKENFSLKLRIYFLEERMQQKYEASREDIYKRVPAMFQGLEAGTSTNIELKVEVESLKRELQDKKQHLDKTWADVENLSSHNEAELRRQFEERQQETEHVYQLLENKIQLLQEESRLAKNEAARMAALVEAEKECNLELSEKLKGVTKNWEDVPGDQVNPDRYTEALAQRDKRIEELNQSLAAQEKLVEQLSQEKQQLLHLLEEPASMEVQPMTEELLKQRKLNSHETTITHQSVPDSHLAELQEKIQQTEATNKILQEKLNEMSYELKRAQESSQKQDGTIQNLKDTLKSRESETEELYRVIEGQNDTMANLREMLHQSQLGQLHSSEGTAPAQQQVALLDLQSALFCSQLEIQKLQRVVRQRERQLADARQRVQFVEAAAHEREQQKEASWKHNQELRKALQQLQEELQNKSQQLRAQEAEKYSEIRTQEQNIQHLNHSLSHKEQLLQEFQELLQYRDKSDKTLEANEMLLEKLRQRMHDKAVALERAIDEKFSAVEEKEKELRQLRLAVRERDHDLERLRGVLSSNEATMQSMESLLRAKGLEVEQLSATCQNLQWLKEEMETKFSRWQKEQESITQQLQTSLHDRNKEVEDLSATLLCKLGPGQSEIAEELCQRLQRKERMLQDLLSDRNKQVVEHEMEIQGLLQSMSSREQESQAAARKMVQALMERNSELQALRQYLGGRDSMMSQAPISNQRAEVPSIGPPLGEQTEPGSMQTPSRDDGASLTAKEDASIPRSILGDLDTVAGLEKELSNAKEELELMAKKERESQMELAALQSMMAVQEEELQVQAADMESLTRNVQIKEDLIKDLQMQLVDPEDIPAMERLTQEVLLLREKVATIESQGQDISGNRRQQLLLMLEGLVDERSRLNEALQAERQLYSSLVKFHAHPESSERDRSLQVELEGAQVLRSRLEELLGRSLERLNRLETLAAIGGAAAGDDTEDASTEFTDSIEEEAAHSSHQHLIKVALEKSLATMETQNPSVSPPSPMGGDSNRCLQEEMLHLRAELHQHLEEKRKAEEELKELKAQIEEAGFSSVSHIRNTMLSLCLENAELKEQMGEAMSDGWEIEEDKEKGEVMVETVAAKQGLRESSLQAEFRKLQGKLKNAHNVISLLREQLVLSSKEGNSKLTPEVLVHLTSMIDGINTELIGSPGKQQHQEEGTVTVMPCPRPQSLDLGAAFTADAHHLDNQSQPHDPRPQSMFSLPGSTQHLRSQLSQCKQRYQDLQEKLLLSEATVLAQANELEKYRVILSESLVKQDSKQVQVDLQDLGYETCGRSENEAEREETTSPECEEHNSLKEMGPMEGLCSEQGHWGSTRASSSEKKPLENQLGKQEEFRVYGRSEDICVLRKDIKDLKAQLQNANKIIQNLKSRVRSLSVTSDYSSSLERPRKLRAVGTLEGSSPHSVTDEDEGWLSDGTGAFYSPGLQATKDLESLIQRVSQLEAQLPKNGLEGKLAEELRSASWPGKYDSLIQDQARELSYLRQKIREGRGICYLLTQHAKDTVKSFEDLLRSNDIDYYLGQSFREQLAQGSQLTERLTSRLSTKDHKSEKDQAGLEPLALRLSRELQEKEKVIEVLQAKLDARSLTPSSSRALSDSHRSPSSTSFLSDELEACSDMDVASEYTHYEEKKASPGHSDSIHHSSHSAVLSSKPSSTSASQGVKAESSSNPISLPTPQNPPKEANQAHSGFHFHSIPKLASLPQAPLPSAPSSFLPCSSAGPPLLGCCETPVVSVAEAQQELQMLQKQLGESVSRGGSSHYLNSAQPHSPPRGTIELGRILEPGYLGSSGQWDVMRPQKGSVSGDLSSGSSVYQLNSKPSGADMLEEHLGEIRNLRQRLEESICINDRLREQLEHRLSSTARGSGSTSNVYSQGLESIPQLCTENRVLREENRTLQAQLSHVSREHSREMESLREALLSSRSHLQELEKELQHQKVDRQQLLEDLREKQQEILHFREERVSLQENHSRLQHKLVLLQQQCEEKQQLFESLQAELQIYEALYGNSKKGLKAFSLDACHQIPLSSDLSHLVAEVRALRGQLEQSIQGNNCLRLQLQQQLDSGAGKASVSPSSINQNFPASADPGNKQLLQDPAASPPVRDVGMNSPTLVFPSSVSSTPGSEMATINRTNGLSLNTSPVMRTPPKLEGDATDGSFANKHGRHVIGHIDDYTALKQQIVEGKLLLKKIASLVRSACSFPGLEAKGPEGESTERELLELRTKISQQERLLQTTAERLKTANQQKESMEQFIVSQLTRTHDVLKKARTNLEGNTDRIASVKPYSCPRKGEIPEGSVAHSSLVTLAFQEPCKKRSHQRSLKQQEGWACPPFVQLPIC</sequence>
<dbReference type="SMART" id="SM01148">
    <property type="entry name" value="DUF1220"/>
    <property type="match status" value="1"/>
</dbReference>
<evidence type="ECO:0000313" key="12">
    <source>
        <dbReference type="Proteomes" id="UP000008225"/>
    </source>
</evidence>
<keyword evidence="6 8" id="KW-0175">Coiled coil</keyword>
<keyword evidence="12" id="KW-1185">Reference proteome</keyword>
<dbReference type="Pfam" id="PF23246">
    <property type="entry name" value="CC_CDK5RAP2"/>
    <property type="match status" value="1"/>
</dbReference>
<dbReference type="Pfam" id="PF07989">
    <property type="entry name" value="Cnn_1N"/>
    <property type="match status" value="1"/>
</dbReference>
<feature type="coiled-coil region" evidence="8">
    <location>
        <begin position="1906"/>
        <end position="1936"/>
    </location>
</feature>
<organism evidence="11 12">
    <name type="scientific">Callithrix jacchus</name>
    <name type="common">White-tufted-ear marmoset</name>
    <name type="synonym">Simia Jacchus</name>
    <dbReference type="NCBI Taxonomy" id="9483"/>
    <lineage>
        <taxon>Eukaryota</taxon>
        <taxon>Metazoa</taxon>
        <taxon>Chordata</taxon>
        <taxon>Craniata</taxon>
        <taxon>Vertebrata</taxon>
        <taxon>Euteleostomi</taxon>
        <taxon>Mammalia</taxon>
        <taxon>Eutheria</taxon>
        <taxon>Euarchontoglires</taxon>
        <taxon>Primates</taxon>
        <taxon>Haplorrhini</taxon>
        <taxon>Platyrrhini</taxon>
        <taxon>Cebidae</taxon>
        <taxon>Callitrichinae</taxon>
        <taxon>Callithrix</taxon>
        <taxon>Callithrix</taxon>
    </lineage>
</organism>
<evidence type="ECO:0000256" key="4">
    <source>
        <dbReference type="ARBA" id="ARBA00022553"/>
    </source>
</evidence>
<dbReference type="InterPro" id="IPR012943">
    <property type="entry name" value="Cnn_1N"/>
</dbReference>
<dbReference type="InterPro" id="IPR052593">
    <property type="entry name" value="MT-associated_AKAP9-binding"/>
</dbReference>
<feature type="region of interest" description="Disordered" evidence="9">
    <location>
        <begin position="1361"/>
        <end position="1380"/>
    </location>
</feature>
<keyword evidence="3" id="KW-0963">Cytoplasm</keyword>
<evidence type="ECO:0000256" key="3">
    <source>
        <dbReference type="ARBA" id="ARBA00022490"/>
    </source>
</evidence>
<feature type="region of interest" description="Disordered" evidence="9">
    <location>
        <begin position="1671"/>
        <end position="1694"/>
    </location>
</feature>
<feature type="coiled-coil region" evidence="8">
    <location>
        <begin position="829"/>
        <end position="964"/>
    </location>
</feature>
<feature type="region of interest" description="Disordered" evidence="9">
    <location>
        <begin position="1711"/>
        <end position="1772"/>
    </location>
</feature>
<protein>
    <submittedName>
        <fullName evidence="11">Phosphodiesterase 4D interacting protein</fullName>
    </submittedName>
</protein>
<dbReference type="GO" id="GO:0090063">
    <property type="term" value="P:positive regulation of microtubule nucleation"/>
    <property type="evidence" value="ECO:0007669"/>
    <property type="project" value="TreeGrafter"/>
</dbReference>
<feature type="compositionally biased region" description="Polar residues" evidence="9">
    <location>
        <begin position="1837"/>
        <end position="1851"/>
    </location>
</feature>
<feature type="compositionally biased region" description="Polar residues" evidence="9">
    <location>
        <begin position="2186"/>
        <end position="2219"/>
    </location>
</feature>
<feature type="compositionally biased region" description="Basic and acidic residues" evidence="9">
    <location>
        <begin position="1406"/>
        <end position="1418"/>
    </location>
</feature>
<feature type="region of interest" description="Disordered" evidence="9">
    <location>
        <begin position="1837"/>
        <end position="1857"/>
    </location>
</feature>
<feature type="compositionally biased region" description="Polar residues" evidence="9">
    <location>
        <begin position="1732"/>
        <end position="1760"/>
    </location>
</feature>
<evidence type="ECO:0000313" key="11">
    <source>
        <dbReference type="Ensembl" id="ENSCJAP00000087499.1"/>
    </source>
</evidence>
<feature type="compositionally biased region" description="Basic and acidic residues" evidence="9">
    <location>
        <begin position="803"/>
        <end position="816"/>
    </location>
</feature>
<dbReference type="GO" id="GO:0005813">
    <property type="term" value="C:centrosome"/>
    <property type="evidence" value="ECO:0007669"/>
    <property type="project" value="UniProtKB-SubCell"/>
</dbReference>
<feature type="coiled-coil region" evidence="8">
    <location>
        <begin position="554"/>
        <end position="599"/>
    </location>
</feature>
<evidence type="ECO:0000259" key="10">
    <source>
        <dbReference type="PROSITE" id="PS51316"/>
    </source>
</evidence>
<evidence type="ECO:0000256" key="1">
    <source>
        <dbReference type="ARBA" id="ARBA00004300"/>
    </source>
</evidence>
<keyword evidence="7" id="KW-0206">Cytoskeleton</keyword>
<gene>
    <name evidence="11" type="primary">PDE4DIP</name>
</gene>
<feature type="coiled-coil region" evidence="8">
    <location>
        <begin position="321"/>
        <end position="355"/>
    </location>
</feature>
<dbReference type="GO" id="GO:0005794">
    <property type="term" value="C:Golgi apparatus"/>
    <property type="evidence" value="ECO:0007669"/>
    <property type="project" value="UniProtKB-SubCell"/>
</dbReference>
<feature type="region of interest" description="Disordered" evidence="9">
    <location>
        <begin position="1273"/>
        <end position="1296"/>
    </location>
</feature>
<feature type="coiled-coil region" evidence="8">
    <location>
        <begin position="1969"/>
        <end position="2084"/>
    </location>
</feature>
<evidence type="ECO:0000256" key="7">
    <source>
        <dbReference type="ARBA" id="ARBA00023212"/>
    </source>
</evidence>
<keyword evidence="4" id="KW-0597">Phosphoprotein</keyword>
<feature type="domain" description="Olduvai" evidence="10">
    <location>
        <begin position="1631"/>
        <end position="1722"/>
    </location>
</feature>
<feature type="compositionally biased region" description="Polar residues" evidence="9">
    <location>
        <begin position="2150"/>
        <end position="2160"/>
    </location>
</feature>
<dbReference type="GO" id="GO:0060090">
    <property type="term" value="F:molecular adaptor activity"/>
    <property type="evidence" value="ECO:0007669"/>
    <property type="project" value="TreeGrafter"/>
</dbReference>
<feature type="compositionally biased region" description="Polar residues" evidence="9">
    <location>
        <begin position="1286"/>
        <end position="1296"/>
    </location>
</feature>
<comment type="subcellular location">
    <subcellularLocation>
        <location evidence="1">Cytoplasm</location>
        <location evidence="1">Cytoskeleton</location>
        <location evidence="1">Microtubule organizing center</location>
        <location evidence="1">Centrosome</location>
    </subcellularLocation>
    <subcellularLocation>
        <location evidence="2">Golgi apparatus</location>
    </subcellularLocation>
</comment>
<feature type="coiled-coil region" evidence="8">
    <location>
        <begin position="1438"/>
        <end position="1465"/>
    </location>
</feature>
<dbReference type="GO" id="GO:0007098">
    <property type="term" value="P:centrosome cycle"/>
    <property type="evidence" value="ECO:0007669"/>
    <property type="project" value="TreeGrafter"/>
</dbReference>
<evidence type="ECO:0000256" key="6">
    <source>
        <dbReference type="ARBA" id="ARBA00023054"/>
    </source>
</evidence>
<dbReference type="Ensembl" id="ENSCJAT00000117426.1">
    <property type="protein sequence ID" value="ENSCJAP00000087499.1"/>
    <property type="gene ID" value="ENSCJAG00000019954.6"/>
</dbReference>
<dbReference type="PANTHER" id="PTHR46501">
    <property type="entry name" value="MYOMEGALIN"/>
    <property type="match status" value="1"/>
</dbReference>
<feature type="coiled-coil region" evidence="8">
    <location>
        <begin position="248"/>
        <end position="285"/>
    </location>
</feature>
<evidence type="ECO:0000256" key="8">
    <source>
        <dbReference type="SAM" id="Coils"/>
    </source>
</evidence>
<dbReference type="PANTHER" id="PTHR46501:SF2">
    <property type="entry name" value="MYOMEGALIN"/>
    <property type="match status" value="1"/>
</dbReference>